<dbReference type="AlphaFoldDB" id="A0A9N8V4G7"/>
<evidence type="ECO:0000313" key="3">
    <source>
        <dbReference type="Proteomes" id="UP000789375"/>
    </source>
</evidence>
<dbReference type="Proteomes" id="UP000789375">
    <property type="component" value="Unassembled WGS sequence"/>
</dbReference>
<dbReference type="Pfam" id="PF13649">
    <property type="entry name" value="Methyltransf_25"/>
    <property type="match status" value="1"/>
</dbReference>
<gene>
    <name evidence="2" type="ORF">FMOSSE_LOCUS689</name>
</gene>
<dbReference type="EMBL" id="CAJVPP010000070">
    <property type="protein sequence ID" value="CAG8439482.1"/>
    <property type="molecule type" value="Genomic_DNA"/>
</dbReference>
<dbReference type="InterPro" id="IPR029063">
    <property type="entry name" value="SAM-dependent_MTases_sf"/>
</dbReference>
<dbReference type="CDD" id="cd02440">
    <property type="entry name" value="AdoMet_MTases"/>
    <property type="match status" value="1"/>
</dbReference>
<dbReference type="PANTHER" id="PTHR43591:SF24">
    <property type="entry name" value="2-METHOXY-6-POLYPRENYL-1,4-BENZOQUINOL METHYLASE, MITOCHONDRIAL"/>
    <property type="match status" value="1"/>
</dbReference>
<proteinExistence type="predicted"/>
<feature type="domain" description="Methyltransferase" evidence="1">
    <location>
        <begin position="80"/>
        <end position="171"/>
    </location>
</feature>
<dbReference type="SUPFAM" id="SSF53335">
    <property type="entry name" value="S-adenosyl-L-methionine-dependent methyltransferases"/>
    <property type="match status" value="1"/>
</dbReference>
<comment type="caution">
    <text evidence="2">The sequence shown here is derived from an EMBL/GenBank/DDBJ whole genome shotgun (WGS) entry which is preliminary data.</text>
</comment>
<evidence type="ECO:0000313" key="2">
    <source>
        <dbReference type="EMBL" id="CAG8439482.1"/>
    </source>
</evidence>
<dbReference type="PANTHER" id="PTHR43591">
    <property type="entry name" value="METHYLTRANSFERASE"/>
    <property type="match status" value="1"/>
</dbReference>
<evidence type="ECO:0000259" key="1">
    <source>
        <dbReference type="Pfam" id="PF13649"/>
    </source>
</evidence>
<sequence>MGGAISINKLRKKNKSKHTRTIQRYEKKTDDAKEPLKYYLANFIKDTDIMVLGHFLGRYLFQSIHNAPVEEILTNENCKVLDVGCGSGTWLLESATLYRSSSFLGIDLCTIYPAEIKPDNVEFMQVDVLNGLPFEDNTYDYVHQGNMVEVYTIDQWNFIISELIRVCKPGGYIEFTEPELAPKTGPILKRFYDALIELSESRNVRIRMYRNLIKILNSTQTVHNIESKVAIVPLGMKKGGNVGQAYLEVHDGFFLNDPMPETMSKIMNLSQQEYFDLFDEAKQEIEKGIAPDCEIYRIWCQKRI</sequence>
<accession>A0A9N8V4G7</accession>
<name>A0A9N8V4G7_FUNMO</name>
<dbReference type="GO" id="GO:0008168">
    <property type="term" value="F:methyltransferase activity"/>
    <property type="evidence" value="ECO:0007669"/>
    <property type="project" value="TreeGrafter"/>
</dbReference>
<organism evidence="2 3">
    <name type="scientific">Funneliformis mosseae</name>
    <name type="common">Endomycorrhizal fungus</name>
    <name type="synonym">Glomus mosseae</name>
    <dbReference type="NCBI Taxonomy" id="27381"/>
    <lineage>
        <taxon>Eukaryota</taxon>
        <taxon>Fungi</taxon>
        <taxon>Fungi incertae sedis</taxon>
        <taxon>Mucoromycota</taxon>
        <taxon>Glomeromycotina</taxon>
        <taxon>Glomeromycetes</taxon>
        <taxon>Glomerales</taxon>
        <taxon>Glomeraceae</taxon>
        <taxon>Funneliformis</taxon>
    </lineage>
</organism>
<reference evidence="2" key="1">
    <citation type="submission" date="2021-06" db="EMBL/GenBank/DDBJ databases">
        <authorList>
            <person name="Kallberg Y."/>
            <person name="Tangrot J."/>
            <person name="Rosling A."/>
        </authorList>
    </citation>
    <scope>NUCLEOTIDE SEQUENCE</scope>
    <source>
        <strain evidence="2">87-6 pot B 2015</strain>
    </source>
</reference>
<keyword evidence="3" id="KW-1185">Reference proteome</keyword>
<dbReference type="Gene3D" id="3.40.50.150">
    <property type="entry name" value="Vaccinia Virus protein VP39"/>
    <property type="match status" value="1"/>
</dbReference>
<protein>
    <submittedName>
        <fullName evidence="2">12743_t:CDS:1</fullName>
    </submittedName>
</protein>
<dbReference type="InterPro" id="IPR041698">
    <property type="entry name" value="Methyltransf_25"/>
</dbReference>